<proteinExistence type="inferred from homology"/>
<comment type="similarity">
    <text evidence="2">Belongs to the UQCR10/QCR9 family.</text>
</comment>
<dbReference type="SUPFAM" id="SSF81514">
    <property type="entry name" value="Subunit X (non-heme 7 kDa protein) of cytochrome bc1 complex (Ubiquinol-cytochrome c reductase)"/>
    <property type="match status" value="1"/>
</dbReference>
<keyword evidence="10" id="KW-0472">Membrane</keyword>
<dbReference type="GO" id="GO:0005743">
    <property type="term" value="C:mitochondrial inner membrane"/>
    <property type="evidence" value="ECO:0007669"/>
    <property type="project" value="UniProtKB-SubCell"/>
</dbReference>
<gene>
    <name evidence="12" type="ORF">GTA08_BOTSDO10614</name>
</gene>
<dbReference type="PANTHER" id="PTHR12980">
    <property type="entry name" value="UBIQUINOL-CYTOCHROME C REDUCTASE COMPLEX, SUBUNIT X"/>
    <property type="match status" value="1"/>
</dbReference>
<dbReference type="InterPro" id="IPR008027">
    <property type="entry name" value="QCR9"/>
</dbReference>
<keyword evidence="13" id="KW-1185">Reference proteome</keyword>
<sequence>MAGVSPPACPAMLFVPSTDASIAARFLLLQASFLGLPDDRTSSANTCASSLFKRNTIFLTTVFVSAFGVQLAFDTASDRIWDSVNKGRQWKDVKYRYVENDDE</sequence>
<evidence type="ECO:0000313" key="12">
    <source>
        <dbReference type="EMBL" id="KAF4301196.1"/>
    </source>
</evidence>
<keyword evidence="5" id="KW-0812">Transmembrane</keyword>
<evidence type="ECO:0000256" key="9">
    <source>
        <dbReference type="ARBA" id="ARBA00023128"/>
    </source>
</evidence>
<dbReference type="FunFam" id="1.20.5.260:FF:000001">
    <property type="entry name" value="Cytochrome b-c1 complex subunit 9"/>
    <property type="match status" value="1"/>
</dbReference>
<dbReference type="GO" id="GO:0045275">
    <property type="term" value="C:respiratory chain complex III"/>
    <property type="evidence" value="ECO:0007669"/>
    <property type="project" value="InterPro"/>
</dbReference>
<evidence type="ECO:0000256" key="6">
    <source>
        <dbReference type="ARBA" id="ARBA00022792"/>
    </source>
</evidence>
<name>A0A8H4N047_9PEZI</name>
<reference evidence="12" key="1">
    <citation type="submission" date="2020-04" db="EMBL/GenBank/DDBJ databases">
        <title>Genome Assembly and Annotation of Botryosphaeria dothidea sdau 11-99, a Latent Pathogen of Apple Fruit Ring Rot in China.</title>
        <authorList>
            <person name="Yu C."/>
            <person name="Diao Y."/>
            <person name="Lu Q."/>
            <person name="Zhao J."/>
            <person name="Cui S."/>
            <person name="Peng C."/>
            <person name="He B."/>
            <person name="Liu H."/>
        </authorList>
    </citation>
    <scope>NUCLEOTIDE SEQUENCE [LARGE SCALE GENOMIC DNA]</scope>
    <source>
        <strain evidence="12">Sdau11-99</strain>
    </source>
</reference>
<comment type="subcellular location">
    <subcellularLocation>
        <location evidence="1">Mitochondrion inner membrane</location>
        <topology evidence="1">Single-pass membrane protein</topology>
    </subcellularLocation>
</comment>
<keyword evidence="3" id="KW-0813">Transport</keyword>
<dbReference type="PANTHER" id="PTHR12980:SF0">
    <property type="entry name" value="CYTOCHROME B-C1 COMPLEX SUBUNIT 9"/>
    <property type="match status" value="1"/>
</dbReference>
<evidence type="ECO:0000256" key="4">
    <source>
        <dbReference type="ARBA" id="ARBA00022660"/>
    </source>
</evidence>
<evidence type="ECO:0000313" key="13">
    <source>
        <dbReference type="Proteomes" id="UP000572817"/>
    </source>
</evidence>
<dbReference type="GO" id="GO:0006122">
    <property type="term" value="P:mitochondrial electron transport, ubiquinol to cytochrome c"/>
    <property type="evidence" value="ECO:0007669"/>
    <property type="project" value="InterPro"/>
</dbReference>
<dbReference type="InterPro" id="IPR036656">
    <property type="entry name" value="QCR9_sf"/>
</dbReference>
<comment type="caution">
    <text evidence="12">The sequence shown here is derived from an EMBL/GenBank/DDBJ whole genome shotgun (WGS) entry which is preliminary data.</text>
</comment>
<evidence type="ECO:0000256" key="7">
    <source>
        <dbReference type="ARBA" id="ARBA00022982"/>
    </source>
</evidence>
<keyword evidence="9" id="KW-0496">Mitochondrion</keyword>
<evidence type="ECO:0000256" key="5">
    <source>
        <dbReference type="ARBA" id="ARBA00022692"/>
    </source>
</evidence>
<dbReference type="Gene3D" id="1.20.5.260">
    <property type="entry name" value="Cytochrome b-c1 complex subunit 9"/>
    <property type="match status" value="1"/>
</dbReference>
<dbReference type="Proteomes" id="UP000572817">
    <property type="component" value="Unassembled WGS sequence"/>
</dbReference>
<keyword evidence="7" id="KW-0249">Electron transport</keyword>
<evidence type="ECO:0000256" key="8">
    <source>
        <dbReference type="ARBA" id="ARBA00022989"/>
    </source>
</evidence>
<evidence type="ECO:0000256" key="2">
    <source>
        <dbReference type="ARBA" id="ARBA00007856"/>
    </source>
</evidence>
<dbReference type="Pfam" id="PF05365">
    <property type="entry name" value="UCR_UQCRX_QCR9"/>
    <property type="match status" value="1"/>
</dbReference>
<organism evidence="12 13">
    <name type="scientific">Botryosphaeria dothidea</name>
    <dbReference type="NCBI Taxonomy" id="55169"/>
    <lineage>
        <taxon>Eukaryota</taxon>
        <taxon>Fungi</taxon>
        <taxon>Dikarya</taxon>
        <taxon>Ascomycota</taxon>
        <taxon>Pezizomycotina</taxon>
        <taxon>Dothideomycetes</taxon>
        <taxon>Dothideomycetes incertae sedis</taxon>
        <taxon>Botryosphaeriales</taxon>
        <taxon>Botryosphaeriaceae</taxon>
        <taxon>Botryosphaeria</taxon>
    </lineage>
</organism>
<keyword evidence="4" id="KW-0679">Respiratory chain</keyword>
<dbReference type="OrthoDB" id="44067at2759"/>
<evidence type="ECO:0000256" key="10">
    <source>
        <dbReference type="ARBA" id="ARBA00023136"/>
    </source>
</evidence>
<dbReference type="AlphaFoldDB" id="A0A8H4N047"/>
<evidence type="ECO:0000256" key="11">
    <source>
        <dbReference type="ARBA" id="ARBA00044247"/>
    </source>
</evidence>
<accession>A0A8H4N047</accession>
<evidence type="ECO:0000256" key="1">
    <source>
        <dbReference type="ARBA" id="ARBA00004434"/>
    </source>
</evidence>
<dbReference type="EMBL" id="WWBZ02000082">
    <property type="protein sequence ID" value="KAF4301196.1"/>
    <property type="molecule type" value="Genomic_DNA"/>
</dbReference>
<protein>
    <recommendedName>
        <fullName evidence="11">Complex III subunit 9</fullName>
    </recommendedName>
</protein>
<keyword evidence="8" id="KW-1133">Transmembrane helix</keyword>
<evidence type="ECO:0000256" key="3">
    <source>
        <dbReference type="ARBA" id="ARBA00022448"/>
    </source>
</evidence>
<keyword evidence="6" id="KW-0999">Mitochondrion inner membrane</keyword>